<feature type="chain" id="PRO_5045213339" description="Outer membrane protein assembly factor BamE" evidence="5">
    <location>
        <begin position="23"/>
        <end position="117"/>
    </location>
</feature>
<evidence type="ECO:0000256" key="4">
    <source>
        <dbReference type="HAMAP-Rule" id="MF_00925"/>
    </source>
</evidence>
<keyword evidence="4" id="KW-0449">Lipoprotein</keyword>
<evidence type="ECO:0000256" key="2">
    <source>
        <dbReference type="ARBA" id="ARBA00023136"/>
    </source>
</evidence>
<dbReference type="Gene3D" id="3.30.1450.10">
    <property type="match status" value="1"/>
</dbReference>
<reference evidence="7 8" key="1">
    <citation type="submission" date="2023-09" db="EMBL/GenBank/DDBJ databases">
        <authorList>
            <person name="Rey-Velasco X."/>
        </authorList>
    </citation>
    <scope>NUCLEOTIDE SEQUENCE [LARGE SCALE GENOMIC DNA]</scope>
    <source>
        <strain evidence="7 8">P117</strain>
    </source>
</reference>
<dbReference type="InterPro" id="IPR026592">
    <property type="entry name" value="BamE"/>
</dbReference>
<dbReference type="PROSITE" id="PS51257">
    <property type="entry name" value="PROKAR_LIPOPROTEIN"/>
    <property type="match status" value="1"/>
</dbReference>
<feature type="domain" description="Outer membrane protein assembly factor BamE" evidence="6">
    <location>
        <begin position="30"/>
        <end position="99"/>
    </location>
</feature>
<sequence length="117" mass="13717">MKLKLVLIFVVCLLTSACTDWIFRIDVPQGNFLDQDDVNKLRVDMTKEQVIFVLGNPVVQDSFDNDTWYYVYDMKRGMRKRGEDIRKELVITFKDNKIASLDGDFETPEDFNTPLEQ</sequence>
<keyword evidence="3 4" id="KW-0998">Cell outer membrane</keyword>
<comment type="subcellular location">
    <subcellularLocation>
        <location evidence="4">Cell outer membrane</location>
        <topology evidence="4">Lipid-anchor</topology>
    </subcellularLocation>
</comment>
<evidence type="ECO:0000256" key="1">
    <source>
        <dbReference type="ARBA" id="ARBA00022729"/>
    </source>
</evidence>
<name>A0ABU2ZNW9_9ALTE</name>
<dbReference type="EMBL" id="JAVRHX010000001">
    <property type="protein sequence ID" value="MDT0593966.1"/>
    <property type="molecule type" value="Genomic_DNA"/>
</dbReference>
<dbReference type="RefSeq" id="WP_311367460.1">
    <property type="nucleotide sequence ID" value="NZ_JAVRHX010000001.1"/>
</dbReference>
<evidence type="ECO:0000256" key="5">
    <source>
        <dbReference type="SAM" id="SignalP"/>
    </source>
</evidence>
<dbReference type="Pfam" id="PF04355">
    <property type="entry name" value="BamE"/>
    <property type="match status" value="1"/>
</dbReference>
<dbReference type="HAMAP" id="MF_00925">
    <property type="entry name" value="OM_assembly_BamE"/>
    <property type="match status" value="1"/>
</dbReference>
<dbReference type="InterPro" id="IPR007450">
    <property type="entry name" value="BamE_dom"/>
</dbReference>
<dbReference type="PANTHER" id="PTHR37482">
    <property type="entry name" value="OUTER MEMBRANE PROTEIN ASSEMBLY FACTOR BAME"/>
    <property type="match status" value="1"/>
</dbReference>
<evidence type="ECO:0000256" key="3">
    <source>
        <dbReference type="ARBA" id="ARBA00023237"/>
    </source>
</evidence>
<evidence type="ECO:0000259" key="6">
    <source>
        <dbReference type="Pfam" id="PF04355"/>
    </source>
</evidence>
<evidence type="ECO:0000313" key="8">
    <source>
        <dbReference type="Proteomes" id="UP001253545"/>
    </source>
</evidence>
<comment type="similarity">
    <text evidence="4">Belongs to the BamE family.</text>
</comment>
<feature type="signal peptide" evidence="5">
    <location>
        <begin position="1"/>
        <end position="22"/>
    </location>
</feature>
<protein>
    <recommendedName>
        <fullName evidence="4">Outer membrane protein assembly factor BamE</fullName>
    </recommendedName>
</protein>
<comment type="subunit">
    <text evidence="4">Part of the Bam complex.</text>
</comment>
<dbReference type="PANTHER" id="PTHR37482:SF1">
    <property type="entry name" value="OUTER MEMBRANE PROTEIN ASSEMBLY FACTOR BAME"/>
    <property type="match status" value="1"/>
</dbReference>
<comment type="function">
    <text evidence="4">Part of the outer membrane protein assembly complex, which is involved in assembly and insertion of beta-barrel proteins into the outer membrane.</text>
</comment>
<evidence type="ECO:0000313" key="7">
    <source>
        <dbReference type="EMBL" id="MDT0593966.1"/>
    </source>
</evidence>
<keyword evidence="1 4" id="KW-0732">Signal</keyword>
<organism evidence="7 8">
    <name type="scientific">Glaciecola petra</name>
    <dbReference type="NCBI Taxonomy" id="3075602"/>
    <lineage>
        <taxon>Bacteria</taxon>
        <taxon>Pseudomonadati</taxon>
        <taxon>Pseudomonadota</taxon>
        <taxon>Gammaproteobacteria</taxon>
        <taxon>Alteromonadales</taxon>
        <taxon>Alteromonadaceae</taxon>
        <taxon>Glaciecola</taxon>
    </lineage>
</organism>
<dbReference type="Proteomes" id="UP001253545">
    <property type="component" value="Unassembled WGS sequence"/>
</dbReference>
<comment type="caution">
    <text evidence="7">The sequence shown here is derived from an EMBL/GenBank/DDBJ whole genome shotgun (WGS) entry which is preliminary data.</text>
</comment>
<keyword evidence="4" id="KW-0564">Palmitate</keyword>
<accession>A0ABU2ZNW9</accession>
<keyword evidence="2 4" id="KW-0472">Membrane</keyword>
<dbReference type="InterPro" id="IPR037873">
    <property type="entry name" value="BamE-like"/>
</dbReference>
<gene>
    <name evidence="4 7" type="primary">bamE</name>
    <name evidence="7" type="ORF">RM552_03810</name>
</gene>
<keyword evidence="8" id="KW-1185">Reference proteome</keyword>
<proteinExistence type="inferred from homology"/>